<dbReference type="InterPro" id="IPR022689">
    <property type="entry name" value="Iron_dep_repressor"/>
</dbReference>
<dbReference type="GO" id="GO:0045892">
    <property type="term" value="P:negative regulation of DNA-templated transcription"/>
    <property type="evidence" value="ECO:0007669"/>
    <property type="project" value="TreeGrafter"/>
</dbReference>
<dbReference type="InterPro" id="IPR038157">
    <property type="entry name" value="FeoA_core_dom"/>
</dbReference>
<dbReference type="GO" id="GO:0046983">
    <property type="term" value="F:protein dimerization activity"/>
    <property type="evidence" value="ECO:0007669"/>
    <property type="project" value="InterPro"/>
</dbReference>
<keyword evidence="8" id="KW-0805">Transcription regulation</keyword>
<evidence type="ECO:0000256" key="12">
    <source>
        <dbReference type="ARBA" id="ARBA00023211"/>
    </source>
</evidence>
<dbReference type="Pfam" id="PF01325">
    <property type="entry name" value="Fe_dep_repress"/>
    <property type="match status" value="1"/>
</dbReference>
<sequence length="235" mass="25589">MSAIDLSTLHERTQDYLKTLWGFEERNGLGATMSLGDLAKATDQKLPTTSEAVKRLAAKGLVEHERYLGVRLTEEGRGLAVIMARRHRLLETFLMQTLNYSWDELHEEADMLEHALSDRFVARIDELLGYPTRDPHGDPIPGADGSSEPLSRLLLGDVAPGIPVIMEQVNDSDPEFLRYLDSKGVRPGVELQIVSAPVAGLLEVSINGGADKGGAEFSIGLSAAGDIAVREKAED</sequence>
<dbReference type="SUPFAM" id="SSF46785">
    <property type="entry name" value="Winged helix' DNA-binding domain"/>
    <property type="match status" value="1"/>
</dbReference>
<dbReference type="InterPro" id="IPR036421">
    <property type="entry name" value="Fe_dep_repressor_sf"/>
</dbReference>
<name>A0AB73B672_CORFL</name>
<evidence type="ECO:0000256" key="1">
    <source>
        <dbReference type="ARBA" id="ARBA00004496"/>
    </source>
</evidence>
<dbReference type="PANTHER" id="PTHR33238:SF11">
    <property type="entry name" value="TRANSCRIPTIONAL REGULATOR MNTR"/>
    <property type="match status" value="1"/>
</dbReference>
<feature type="domain" description="HTH dtxR-type" evidence="16">
    <location>
        <begin position="9"/>
        <end position="73"/>
    </location>
</feature>
<evidence type="ECO:0000256" key="9">
    <source>
        <dbReference type="ARBA" id="ARBA00023125"/>
    </source>
</evidence>
<dbReference type="GeneID" id="82879474"/>
<keyword evidence="12" id="KW-0464">Manganese</keyword>
<evidence type="ECO:0000256" key="15">
    <source>
        <dbReference type="ARBA" id="ARBA00033329"/>
    </source>
</evidence>
<dbReference type="FunFam" id="1.10.60.10:FF:000004">
    <property type="entry name" value="DtxR family transcriptional regulator"/>
    <property type="match status" value="1"/>
</dbReference>
<keyword evidence="7" id="KW-0408">Iron</keyword>
<evidence type="ECO:0000256" key="6">
    <source>
        <dbReference type="ARBA" id="ARBA00022491"/>
    </source>
</evidence>
<dbReference type="AlphaFoldDB" id="A0AB73B672"/>
<comment type="subunit">
    <text evidence="3">Homodimer.</text>
</comment>
<keyword evidence="9" id="KW-0238">DNA-binding</keyword>
<comment type="caution">
    <text evidence="17">The sequence shown here is derived from an EMBL/GenBank/DDBJ whole genome shotgun (WGS) entry which is preliminary data.</text>
</comment>
<dbReference type="GO" id="GO:0003700">
    <property type="term" value="F:DNA-binding transcription factor activity"/>
    <property type="evidence" value="ECO:0007669"/>
    <property type="project" value="InterPro"/>
</dbReference>
<evidence type="ECO:0000256" key="10">
    <source>
        <dbReference type="ARBA" id="ARBA00023159"/>
    </source>
</evidence>
<dbReference type="InterPro" id="IPR007167">
    <property type="entry name" value="Fe-transptr_FeoA-like"/>
</dbReference>
<keyword evidence="11" id="KW-0804">Transcription</keyword>
<dbReference type="GO" id="GO:0005737">
    <property type="term" value="C:cytoplasm"/>
    <property type="evidence" value="ECO:0007669"/>
    <property type="project" value="UniProtKB-SubCell"/>
</dbReference>
<dbReference type="SMART" id="SM00899">
    <property type="entry name" value="FeoA"/>
    <property type="match status" value="1"/>
</dbReference>
<evidence type="ECO:0000259" key="16">
    <source>
        <dbReference type="PROSITE" id="PS50944"/>
    </source>
</evidence>
<evidence type="ECO:0000256" key="11">
    <source>
        <dbReference type="ARBA" id="ARBA00023163"/>
    </source>
</evidence>
<organism evidence="17 18">
    <name type="scientific">Corynebacterium flavescens</name>
    <dbReference type="NCBI Taxonomy" id="28028"/>
    <lineage>
        <taxon>Bacteria</taxon>
        <taxon>Bacillati</taxon>
        <taxon>Actinomycetota</taxon>
        <taxon>Actinomycetes</taxon>
        <taxon>Mycobacteriales</taxon>
        <taxon>Corynebacteriaceae</taxon>
        <taxon>Corynebacterium</taxon>
    </lineage>
</organism>
<comment type="subcellular location">
    <subcellularLocation>
        <location evidence="1">Cytoplasm</location>
    </subcellularLocation>
</comment>
<dbReference type="GO" id="GO:0003677">
    <property type="term" value="F:DNA binding"/>
    <property type="evidence" value="ECO:0007669"/>
    <property type="project" value="UniProtKB-KW"/>
</dbReference>
<dbReference type="Proteomes" id="UP000315353">
    <property type="component" value="Unassembled WGS sequence"/>
</dbReference>
<evidence type="ECO:0000256" key="3">
    <source>
        <dbReference type="ARBA" id="ARBA00011738"/>
    </source>
</evidence>
<evidence type="ECO:0000313" key="17">
    <source>
        <dbReference type="EMBL" id="GEB97246.1"/>
    </source>
</evidence>
<dbReference type="InterPro" id="IPR008988">
    <property type="entry name" value="Transcriptional_repressor_C"/>
</dbReference>
<comment type="similarity">
    <text evidence="2">Belongs to the DtxR/MntR family.</text>
</comment>
<protein>
    <recommendedName>
        <fullName evidence="4">Diphtheria toxin repressor</fullName>
    </recommendedName>
    <alternativeName>
        <fullName evidence="14">Iron-dependent diphtheria tox regulatory element</fullName>
    </alternativeName>
    <alternativeName>
        <fullName evidence="13">Manganese transport regulator</fullName>
    </alternativeName>
    <alternativeName>
        <fullName evidence="15">Tox regulatory factor</fullName>
    </alternativeName>
</protein>
<dbReference type="PROSITE" id="PS50944">
    <property type="entry name" value="HTH_DTXR"/>
    <property type="match status" value="1"/>
</dbReference>
<dbReference type="Pfam" id="PF02742">
    <property type="entry name" value="Fe_dep_repr_C"/>
    <property type="match status" value="1"/>
</dbReference>
<keyword evidence="5" id="KW-0963">Cytoplasm</keyword>
<gene>
    <name evidence="17" type="ORF">CFL01nite_07410</name>
</gene>
<dbReference type="Gene3D" id="1.10.60.10">
    <property type="entry name" value="Iron dependent repressor, metal binding and dimerisation domain"/>
    <property type="match status" value="1"/>
</dbReference>
<evidence type="ECO:0000256" key="8">
    <source>
        <dbReference type="ARBA" id="ARBA00023015"/>
    </source>
</evidence>
<dbReference type="InterPro" id="IPR036388">
    <property type="entry name" value="WH-like_DNA-bd_sf"/>
</dbReference>
<accession>A0AB73B672</accession>
<evidence type="ECO:0000256" key="5">
    <source>
        <dbReference type="ARBA" id="ARBA00022490"/>
    </source>
</evidence>
<evidence type="ECO:0000256" key="2">
    <source>
        <dbReference type="ARBA" id="ARBA00007871"/>
    </source>
</evidence>
<evidence type="ECO:0000256" key="4">
    <source>
        <dbReference type="ARBA" id="ARBA00016140"/>
    </source>
</evidence>
<dbReference type="SUPFAM" id="SSF50037">
    <property type="entry name" value="C-terminal domain of transcriptional repressors"/>
    <property type="match status" value="1"/>
</dbReference>
<evidence type="ECO:0000313" key="18">
    <source>
        <dbReference type="Proteomes" id="UP000315353"/>
    </source>
</evidence>
<keyword evidence="10" id="KW-0010">Activator</keyword>
<dbReference type="GO" id="GO:0046914">
    <property type="term" value="F:transition metal ion binding"/>
    <property type="evidence" value="ECO:0007669"/>
    <property type="project" value="InterPro"/>
</dbReference>
<dbReference type="Pfam" id="PF04023">
    <property type="entry name" value="FeoA"/>
    <property type="match status" value="1"/>
</dbReference>
<dbReference type="SUPFAM" id="SSF47979">
    <property type="entry name" value="Iron-dependent repressor protein, dimerization domain"/>
    <property type="match status" value="1"/>
</dbReference>
<keyword evidence="6" id="KW-0678">Repressor</keyword>
<dbReference type="Gene3D" id="1.10.10.10">
    <property type="entry name" value="Winged helix-like DNA-binding domain superfamily/Winged helix DNA-binding domain"/>
    <property type="match status" value="1"/>
</dbReference>
<dbReference type="InterPro" id="IPR022687">
    <property type="entry name" value="HTH_DTXR"/>
</dbReference>
<dbReference type="InterPro" id="IPR050536">
    <property type="entry name" value="DtxR_MntR_Metal-Reg"/>
</dbReference>
<proteinExistence type="inferred from homology"/>
<dbReference type="InterPro" id="IPR036390">
    <property type="entry name" value="WH_DNA-bd_sf"/>
</dbReference>
<dbReference type="EMBL" id="BJNB01000007">
    <property type="protein sequence ID" value="GEB97246.1"/>
    <property type="molecule type" value="Genomic_DNA"/>
</dbReference>
<dbReference type="Gene3D" id="2.30.30.90">
    <property type="match status" value="1"/>
</dbReference>
<evidence type="ECO:0000256" key="7">
    <source>
        <dbReference type="ARBA" id="ARBA00023004"/>
    </source>
</evidence>
<evidence type="ECO:0000256" key="13">
    <source>
        <dbReference type="ARBA" id="ARBA00032593"/>
    </source>
</evidence>
<dbReference type="InterPro" id="IPR001367">
    <property type="entry name" value="Fe_dep_repressor"/>
</dbReference>
<dbReference type="SMART" id="SM00529">
    <property type="entry name" value="HTH_DTXR"/>
    <property type="match status" value="1"/>
</dbReference>
<reference evidence="17 18" key="1">
    <citation type="submission" date="2019-06" db="EMBL/GenBank/DDBJ databases">
        <title>Whole genome shotgun sequence of Corynebacterium flavescens NBRC 14136.</title>
        <authorList>
            <person name="Hosoyama A."/>
            <person name="Uohara A."/>
            <person name="Ohji S."/>
            <person name="Ichikawa N."/>
        </authorList>
    </citation>
    <scope>NUCLEOTIDE SEQUENCE [LARGE SCALE GENOMIC DNA]</scope>
    <source>
        <strain evidence="17 18">NBRC 14136</strain>
    </source>
</reference>
<evidence type="ECO:0000256" key="14">
    <source>
        <dbReference type="ARBA" id="ARBA00032618"/>
    </source>
</evidence>
<dbReference type="PANTHER" id="PTHR33238">
    <property type="entry name" value="IRON (METAL) DEPENDENT REPRESSOR, DTXR FAMILY"/>
    <property type="match status" value="1"/>
</dbReference>
<dbReference type="RefSeq" id="WP_174775521.1">
    <property type="nucleotide sequence ID" value="NZ_BJNB01000007.1"/>
</dbReference>